<name>A0A197KDT3_9FUNG</name>
<gene>
    <name evidence="2" type="ORF">K457DRAFT_27490</name>
</gene>
<dbReference type="InterPro" id="IPR032675">
    <property type="entry name" value="LRR_dom_sf"/>
</dbReference>
<sequence length="643" mass="74216">MMASMQLEQNATKETARTRDTVHPRTNIPHRRLSRPIIPLDLYSCLKTLVQHPPTLLYNSLDDNTCAWPKIFTHLLPGKRRYLGDWTEDFIRTVLHKHGGLIRHLTVRWALFNNAVSAASEVGDGSCTELQSLEVFGTDRSARFLEQTCFNTAWRDRGTKSTWDRVEPLLSPLFAGPFRPVIHSALAWSQQDWVTFQRFWMLVYNNRATLQRLRLDASIGQMKDLKEEFYDMLASCPRLTYLVNNYQPLDLEHLLDRMPQLHHLVDHFTFLNGGALSKPMPQLKTLHLKGKLSPRSLFHLLKHLHNLDQLYIGWNFVDFSERPGPIMGDTKSRLTGLHFLTHSSKTADEYIATSILPWLPNLKELTLSHLGLCTASAIPVHCRSFESLKQLVTSSSIHPNYHMKTTDNSIAILLEFCPNLKSIDAIQHILQTDYLLSSLPSWPCAKTLEHFRCQIRGISRLADADQEFYRQALVNVMIDQPLTPDQKAARDIYDLGYVQQPLLFARLAQVTNLKVLDLGMEYREIDAGYGRRPPYYKVGAKQYVEYGDPLPDTFELTLVSGLDELKTLTKLEVFGFEGCKHRIGYEELEWMVEAWPRLKEVRGLQPVKLHCLERDISTERLNRYMRKLKPDIKHRRCPPPTVK</sequence>
<reference evidence="2 3" key="1">
    <citation type="submission" date="2016-05" db="EMBL/GenBank/DDBJ databases">
        <title>Genome sequencing reveals origins of a unique bacterial endosymbiosis in the earliest lineages of terrestrial Fungi.</title>
        <authorList>
            <consortium name="DOE Joint Genome Institute"/>
            <person name="Uehling J."/>
            <person name="Gryganskyi A."/>
            <person name="Hameed K."/>
            <person name="Tschaplinski T."/>
            <person name="Misztal P."/>
            <person name="Wu S."/>
            <person name="Desiro A."/>
            <person name="Vande Pol N."/>
            <person name="Du Z.-Y."/>
            <person name="Zienkiewicz A."/>
            <person name="Zienkiewicz K."/>
            <person name="Morin E."/>
            <person name="Tisserant E."/>
            <person name="Splivallo R."/>
            <person name="Hainaut M."/>
            <person name="Henrissat B."/>
            <person name="Ohm R."/>
            <person name="Kuo A."/>
            <person name="Yan J."/>
            <person name="Lipzen A."/>
            <person name="Nolan M."/>
            <person name="Labutti K."/>
            <person name="Barry K."/>
            <person name="Goldstein A."/>
            <person name="Labbe J."/>
            <person name="Schadt C."/>
            <person name="Tuskan G."/>
            <person name="Grigoriev I."/>
            <person name="Martin F."/>
            <person name="Vilgalys R."/>
            <person name="Bonito G."/>
        </authorList>
    </citation>
    <scope>NUCLEOTIDE SEQUENCE [LARGE SCALE GENOMIC DNA]</scope>
    <source>
        <strain evidence="2 3">AG-77</strain>
    </source>
</reference>
<keyword evidence="3" id="KW-1185">Reference proteome</keyword>
<evidence type="ECO:0000313" key="3">
    <source>
        <dbReference type="Proteomes" id="UP000078512"/>
    </source>
</evidence>
<evidence type="ECO:0008006" key="4">
    <source>
        <dbReference type="Google" id="ProtNLM"/>
    </source>
</evidence>
<accession>A0A197KDT3</accession>
<evidence type="ECO:0000313" key="2">
    <source>
        <dbReference type="EMBL" id="OAQ35867.1"/>
    </source>
</evidence>
<organism evidence="2 3">
    <name type="scientific">Linnemannia elongata AG-77</name>
    <dbReference type="NCBI Taxonomy" id="1314771"/>
    <lineage>
        <taxon>Eukaryota</taxon>
        <taxon>Fungi</taxon>
        <taxon>Fungi incertae sedis</taxon>
        <taxon>Mucoromycota</taxon>
        <taxon>Mortierellomycotina</taxon>
        <taxon>Mortierellomycetes</taxon>
        <taxon>Mortierellales</taxon>
        <taxon>Mortierellaceae</taxon>
        <taxon>Linnemannia</taxon>
    </lineage>
</organism>
<feature type="region of interest" description="Disordered" evidence="1">
    <location>
        <begin position="1"/>
        <end position="27"/>
    </location>
</feature>
<dbReference type="OrthoDB" id="2326699at2759"/>
<dbReference type="AlphaFoldDB" id="A0A197KDT3"/>
<dbReference type="EMBL" id="KV442013">
    <property type="protein sequence ID" value="OAQ35867.1"/>
    <property type="molecule type" value="Genomic_DNA"/>
</dbReference>
<dbReference type="Gene3D" id="3.80.10.10">
    <property type="entry name" value="Ribonuclease Inhibitor"/>
    <property type="match status" value="1"/>
</dbReference>
<proteinExistence type="predicted"/>
<feature type="compositionally biased region" description="Basic and acidic residues" evidence="1">
    <location>
        <begin position="14"/>
        <end position="23"/>
    </location>
</feature>
<evidence type="ECO:0000256" key="1">
    <source>
        <dbReference type="SAM" id="MobiDB-lite"/>
    </source>
</evidence>
<protein>
    <recommendedName>
        <fullName evidence="4">RNI-like protein</fullName>
    </recommendedName>
</protein>
<dbReference type="SUPFAM" id="SSF52047">
    <property type="entry name" value="RNI-like"/>
    <property type="match status" value="1"/>
</dbReference>
<dbReference type="Proteomes" id="UP000078512">
    <property type="component" value="Unassembled WGS sequence"/>
</dbReference>
<feature type="compositionally biased region" description="Polar residues" evidence="1">
    <location>
        <begin position="1"/>
        <end position="13"/>
    </location>
</feature>